<feature type="compositionally biased region" description="Basic and acidic residues" evidence="1">
    <location>
        <begin position="10"/>
        <end position="34"/>
    </location>
</feature>
<dbReference type="AlphaFoldDB" id="A0A7S0AB68"/>
<feature type="region of interest" description="Disordered" evidence="1">
    <location>
        <begin position="1"/>
        <end position="35"/>
    </location>
</feature>
<sequence length="217" mass="24429">MKRRRTRTFVPEKDSKCSNEDDQSPKVDRKEQRAQTKIRAGMIDRLQKDYYIKRFLLAPLDGDSKSDQTQLQHIICEAEIKESFGPDGEIKELEERVDVSEDVLEGIRKAILSHLDENTSMLDLLLSFPYLLNTDIETRKDGKGNGISLQLGHRAVLRLLEDACIDACEKEGEDELLDDLQISARSGKGGDSSAESTCSEGRCAGQAASQRKKRSKR</sequence>
<protein>
    <submittedName>
        <fullName evidence="2">Uncharacterized protein</fullName>
    </submittedName>
</protein>
<evidence type="ECO:0000256" key="1">
    <source>
        <dbReference type="SAM" id="MobiDB-lite"/>
    </source>
</evidence>
<name>A0A7S0AB68_9STRA</name>
<reference evidence="2" key="1">
    <citation type="submission" date="2021-01" db="EMBL/GenBank/DDBJ databases">
        <authorList>
            <person name="Corre E."/>
            <person name="Pelletier E."/>
            <person name="Niang G."/>
            <person name="Scheremetjew M."/>
            <person name="Finn R."/>
            <person name="Kale V."/>
            <person name="Holt S."/>
            <person name="Cochrane G."/>
            <person name="Meng A."/>
            <person name="Brown T."/>
            <person name="Cohen L."/>
        </authorList>
    </citation>
    <scope>NUCLEOTIDE SEQUENCE</scope>
    <source>
        <strain evidence="2">CCMP3303</strain>
    </source>
</reference>
<proteinExistence type="predicted"/>
<evidence type="ECO:0000313" key="2">
    <source>
        <dbReference type="EMBL" id="CAD8358777.1"/>
    </source>
</evidence>
<accession>A0A7S0AB68</accession>
<organism evidence="2">
    <name type="scientific">Minutocellus polymorphus</name>
    <dbReference type="NCBI Taxonomy" id="265543"/>
    <lineage>
        <taxon>Eukaryota</taxon>
        <taxon>Sar</taxon>
        <taxon>Stramenopiles</taxon>
        <taxon>Ochrophyta</taxon>
        <taxon>Bacillariophyta</taxon>
        <taxon>Mediophyceae</taxon>
        <taxon>Cymatosirophycidae</taxon>
        <taxon>Cymatosirales</taxon>
        <taxon>Cymatosiraceae</taxon>
        <taxon>Minutocellus</taxon>
    </lineage>
</organism>
<gene>
    <name evidence="2" type="ORF">MPOL1434_LOCUS153</name>
</gene>
<dbReference type="EMBL" id="HBEJ01000266">
    <property type="protein sequence ID" value="CAD8358777.1"/>
    <property type="molecule type" value="Transcribed_RNA"/>
</dbReference>
<feature type="region of interest" description="Disordered" evidence="1">
    <location>
        <begin position="182"/>
        <end position="217"/>
    </location>
</feature>